<evidence type="ECO:0000256" key="1">
    <source>
        <dbReference type="ARBA" id="ARBA00022598"/>
    </source>
</evidence>
<reference evidence="6 7" key="1">
    <citation type="journal article" date="2015" name="Nature">
        <title>rRNA introns, odd ribosomes, and small enigmatic genomes across a large radiation of phyla.</title>
        <authorList>
            <person name="Brown C.T."/>
            <person name="Hug L.A."/>
            <person name="Thomas B.C."/>
            <person name="Sharon I."/>
            <person name="Castelle C.J."/>
            <person name="Singh A."/>
            <person name="Wilkins M.J."/>
            <person name="Williams K.H."/>
            <person name="Banfield J.F."/>
        </authorList>
    </citation>
    <scope>NUCLEOTIDE SEQUENCE [LARGE SCALE GENOMIC DNA]</scope>
</reference>
<dbReference type="InterPro" id="IPR036615">
    <property type="entry name" value="Mur_ligase_C_dom_sf"/>
</dbReference>
<dbReference type="InterPro" id="IPR013221">
    <property type="entry name" value="Mur_ligase_cen"/>
</dbReference>
<keyword evidence="1 6" id="KW-0436">Ligase</keyword>
<dbReference type="AlphaFoldDB" id="A0A0G1IK46"/>
<evidence type="ECO:0000256" key="2">
    <source>
        <dbReference type="ARBA" id="ARBA00022741"/>
    </source>
</evidence>
<gene>
    <name evidence="6" type="ORF">UW53_C0008G0034</name>
</gene>
<dbReference type="SUPFAM" id="SSF53623">
    <property type="entry name" value="MurD-like peptide ligases, catalytic domain"/>
    <property type="match status" value="1"/>
</dbReference>
<evidence type="ECO:0000259" key="5">
    <source>
        <dbReference type="Pfam" id="PF08245"/>
    </source>
</evidence>
<dbReference type="GO" id="GO:0005524">
    <property type="term" value="F:ATP binding"/>
    <property type="evidence" value="ECO:0007669"/>
    <property type="project" value="UniProtKB-KW"/>
</dbReference>
<dbReference type="InterPro" id="IPR051046">
    <property type="entry name" value="MurCDEF_CellWall_CoF430Synth"/>
</dbReference>
<sequence length="422" mass="46434">MRVIIKNLITRVLVWEAKMALRRHGPQIIGITGSVGKSSAKEAVFAVLEQKFNVRKGLKSYNSELGLSLAVLGLETRWLNPIGWLNNIYLGFKEIFKEFPKILILEMGVDRPGDLDKLLKIARPDIAIVTAVGEIPVHVEFFAGAEEVAKEKAKILKSLPANGKAILNYDDETVWAMKEKTNAEVLGFGFASGADVVASNYQISENGISFKIEHNGSTVPIRLKNVFGKQAVYASLAAAAAGLVHSMNLIEISGALQKYQPPPGRLRLIQGIKNSFILDDSYNASPLAVHAALDTLKDFAGKRKMVVFGDMLEIGKFTILAHKAVGERVASFADYFVTVGPRAKFSAEEAVSRGMPKERVKSFSTTKEAAGYIKNIMQEGDLILVKGSQAMRMERIVEEIMATPEDAPKLLARQDKFWKDKE</sequence>
<dbReference type="PANTHER" id="PTHR43024:SF1">
    <property type="entry name" value="UDP-N-ACETYLMURAMOYL-TRIPEPTIDE--D-ALANYL-D-ALANINE LIGASE"/>
    <property type="match status" value="1"/>
</dbReference>
<keyword evidence="2" id="KW-0547">Nucleotide-binding</keyword>
<dbReference type="Pfam" id="PF08245">
    <property type="entry name" value="Mur_ligase_M"/>
    <property type="match status" value="1"/>
</dbReference>
<dbReference type="Proteomes" id="UP000034087">
    <property type="component" value="Unassembled WGS sequence"/>
</dbReference>
<dbReference type="EMBL" id="LCIR01000008">
    <property type="protein sequence ID" value="KKT59751.1"/>
    <property type="molecule type" value="Genomic_DNA"/>
</dbReference>
<dbReference type="Gene3D" id="3.40.1190.10">
    <property type="entry name" value="Mur-like, catalytic domain"/>
    <property type="match status" value="1"/>
</dbReference>
<feature type="domain" description="Mur ligase C-terminal" evidence="4">
    <location>
        <begin position="264"/>
        <end position="388"/>
    </location>
</feature>
<dbReference type="Pfam" id="PF02875">
    <property type="entry name" value="Mur_ligase_C"/>
    <property type="match status" value="1"/>
</dbReference>
<protein>
    <submittedName>
        <fullName evidence="6">UDP-N-acetylmuramoyl-tripeptide-D-alanyl-D-alanine ligase</fullName>
    </submittedName>
</protein>
<dbReference type="PANTHER" id="PTHR43024">
    <property type="entry name" value="UDP-N-ACETYLMURAMOYL-TRIPEPTIDE--D-ALANYL-D-ALANINE LIGASE"/>
    <property type="match status" value="1"/>
</dbReference>
<keyword evidence="3" id="KW-0067">ATP-binding</keyword>
<evidence type="ECO:0000259" key="4">
    <source>
        <dbReference type="Pfam" id="PF02875"/>
    </source>
</evidence>
<dbReference type="SUPFAM" id="SSF53244">
    <property type="entry name" value="MurD-like peptide ligases, peptide-binding domain"/>
    <property type="match status" value="1"/>
</dbReference>
<dbReference type="InterPro" id="IPR004101">
    <property type="entry name" value="Mur_ligase_C"/>
</dbReference>
<evidence type="ECO:0000256" key="3">
    <source>
        <dbReference type="ARBA" id="ARBA00022840"/>
    </source>
</evidence>
<dbReference type="InterPro" id="IPR036565">
    <property type="entry name" value="Mur-like_cat_sf"/>
</dbReference>
<dbReference type="GO" id="GO:0016881">
    <property type="term" value="F:acid-amino acid ligase activity"/>
    <property type="evidence" value="ECO:0007669"/>
    <property type="project" value="InterPro"/>
</dbReference>
<accession>A0A0G1IK46</accession>
<evidence type="ECO:0000313" key="7">
    <source>
        <dbReference type="Proteomes" id="UP000034087"/>
    </source>
</evidence>
<dbReference type="Gene3D" id="3.90.190.20">
    <property type="entry name" value="Mur ligase, C-terminal domain"/>
    <property type="match status" value="1"/>
</dbReference>
<proteinExistence type="predicted"/>
<feature type="domain" description="Mur ligase central" evidence="5">
    <location>
        <begin position="31"/>
        <end position="241"/>
    </location>
</feature>
<name>A0A0G1IK46_9BACT</name>
<evidence type="ECO:0000313" key="6">
    <source>
        <dbReference type="EMBL" id="KKT59751.1"/>
    </source>
</evidence>
<comment type="caution">
    <text evidence="6">The sequence shown here is derived from an EMBL/GenBank/DDBJ whole genome shotgun (WGS) entry which is preliminary data.</text>
</comment>
<organism evidence="6 7">
    <name type="scientific">Candidatus Giovannonibacteria bacterium GW2011_GWA1_44_25</name>
    <dbReference type="NCBI Taxonomy" id="1618645"/>
    <lineage>
        <taxon>Bacteria</taxon>
        <taxon>Candidatus Giovannoniibacteriota</taxon>
    </lineage>
</organism>